<feature type="transmembrane region" description="Helical" evidence="1">
    <location>
        <begin position="32"/>
        <end position="51"/>
    </location>
</feature>
<proteinExistence type="predicted"/>
<organism evidence="3 4">
    <name type="scientific">Salinisphaera hydrothermalis (strain C41B8)</name>
    <dbReference type="NCBI Taxonomy" id="1304275"/>
    <lineage>
        <taxon>Bacteria</taxon>
        <taxon>Pseudomonadati</taxon>
        <taxon>Pseudomonadota</taxon>
        <taxon>Gammaproteobacteria</taxon>
        <taxon>Salinisphaerales</taxon>
        <taxon>Salinisphaeraceae</taxon>
        <taxon>Salinisphaera</taxon>
    </lineage>
</organism>
<evidence type="ECO:0000313" key="3">
    <source>
        <dbReference type="EMBL" id="KEZ76572.1"/>
    </source>
</evidence>
<comment type="caution">
    <text evidence="3">The sequence shown here is derived from an EMBL/GenBank/DDBJ whole genome shotgun (WGS) entry which is preliminary data.</text>
</comment>
<protein>
    <submittedName>
        <fullName evidence="3">Uncharacterized protein</fullName>
    </submittedName>
</protein>
<dbReference type="Proteomes" id="UP000028302">
    <property type="component" value="Unassembled WGS sequence"/>
</dbReference>
<dbReference type="EMBL" id="APNK01000026">
    <property type="protein sequence ID" value="KEZ76572.1"/>
    <property type="molecule type" value="Genomic_DNA"/>
</dbReference>
<keyword evidence="2" id="KW-0732">Signal</keyword>
<evidence type="ECO:0000256" key="1">
    <source>
        <dbReference type="SAM" id="Phobius"/>
    </source>
</evidence>
<evidence type="ECO:0000256" key="2">
    <source>
        <dbReference type="SAM" id="SignalP"/>
    </source>
</evidence>
<evidence type="ECO:0000313" key="4">
    <source>
        <dbReference type="Proteomes" id="UP000028302"/>
    </source>
</evidence>
<gene>
    <name evidence="3" type="ORF">C41B8_14190</name>
</gene>
<keyword evidence="1" id="KW-0812">Transmembrane</keyword>
<dbReference type="RefSeq" id="WP_156962550.1">
    <property type="nucleotide sequence ID" value="NZ_APNK01000026.1"/>
</dbReference>
<sequence length="60" mass="6365">MKASRILRFLATACGVLAGVLAANPWQGSTIVAGSCGGLFLLLAIGLFFRAQQLEDQNER</sequence>
<accession>A0A084IIN8</accession>
<dbReference type="AlphaFoldDB" id="A0A084IIN8"/>
<keyword evidence="1" id="KW-0472">Membrane</keyword>
<reference evidence="3 4" key="1">
    <citation type="submission" date="2013-03" db="EMBL/GenBank/DDBJ databases">
        <title>Salinisphaera hydrothermalis C41B8 Genome Sequencing.</title>
        <authorList>
            <person name="Li C."/>
            <person name="Lai Q."/>
            <person name="Shao Z."/>
        </authorList>
    </citation>
    <scope>NUCLEOTIDE SEQUENCE [LARGE SCALE GENOMIC DNA]</scope>
    <source>
        <strain evidence="3 4">C41B8</strain>
    </source>
</reference>
<feature type="signal peptide" evidence="2">
    <location>
        <begin position="1"/>
        <end position="22"/>
    </location>
</feature>
<name>A0A084IIN8_SALHC</name>
<feature type="chain" id="PRO_5001776493" evidence="2">
    <location>
        <begin position="23"/>
        <end position="60"/>
    </location>
</feature>
<keyword evidence="1" id="KW-1133">Transmembrane helix</keyword>
<keyword evidence="4" id="KW-1185">Reference proteome</keyword>